<dbReference type="AlphaFoldDB" id="A0A243QAR6"/>
<dbReference type="RefSeq" id="WP_086535324.1">
    <property type="nucleotide sequence ID" value="NZ_JBLKRZ010000014.1"/>
</dbReference>
<dbReference type="PANTHER" id="PTHR36151">
    <property type="entry name" value="BLR2777 PROTEIN"/>
    <property type="match status" value="1"/>
</dbReference>
<evidence type="ECO:0000313" key="3">
    <source>
        <dbReference type="Proteomes" id="UP000194632"/>
    </source>
</evidence>
<dbReference type="Pfam" id="PF09995">
    <property type="entry name" value="MPAB_Lcp_cat"/>
    <property type="match status" value="1"/>
</dbReference>
<dbReference type="InterPro" id="IPR018713">
    <property type="entry name" value="MPAB/Lcp_cat_dom"/>
</dbReference>
<gene>
    <name evidence="2" type="ORF">CA982_10745</name>
</gene>
<sequence length="310" mass="34882">MSAAPELPARELPGGPVPDAYQHALVARMKPARRRRRVTRPADLVTAIGPSLAGANVIMQLANPKVGYGVHESRVPSGNAIKRPIKRGRTTGTFLAVALMGTDEDKAYIHEAVGRVHDQVYSTRTSPVRYSANDSRLQLWVAVCLLKYFIDQYELLYGPLSAEEKQMVLTEAHPLGTALNVPRDKWPSTYEDLLVYWNAELAALRIDDPVRDELRSLADLSFLEYRVGPLGTLAHLTIGPSLAYAIKAGLPPEFRQMMRWRWTERDERRYQRALAGFRVVDPLVAPVLRGIFRLNLVDLRVRRRLGIPVF</sequence>
<comment type="caution">
    <text evidence="2">The sequence shown here is derived from an EMBL/GenBank/DDBJ whole genome shotgun (WGS) entry which is preliminary data.</text>
</comment>
<keyword evidence="3" id="KW-1185">Reference proteome</keyword>
<dbReference type="GO" id="GO:0016491">
    <property type="term" value="F:oxidoreductase activity"/>
    <property type="evidence" value="ECO:0007669"/>
    <property type="project" value="InterPro"/>
</dbReference>
<reference evidence="2 3" key="1">
    <citation type="submission" date="2017-05" db="EMBL/GenBank/DDBJ databases">
        <title>Biotechnological potential of actinobacteria isolated from South African environments.</title>
        <authorList>
            <person name="Le Roes-Hill M."/>
            <person name="Prins A."/>
            <person name="Durrell K.A."/>
        </authorList>
    </citation>
    <scope>NUCLEOTIDE SEQUENCE [LARGE SCALE GENOMIC DNA]</scope>
    <source>
        <strain evidence="2">BS2</strain>
    </source>
</reference>
<dbReference type="STRING" id="417102.CA982_10745"/>
<evidence type="ECO:0000313" key="2">
    <source>
        <dbReference type="EMBL" id="OUC78860.1"/>
    </source>
</evidence>
<dbReference type="PANTHER" id="PTHR36151:SF3">
    <property type="entry name" value="ER-BOUND OXYGENASE MPAB_MPAB'_RUBBER OXYGENASE CATALYTIC DOMAIN-CONTAINING PROTEIN"/>
    <property type="match status" value="1"/>
</dbReference>
<evidence type="ECO:0000259" key="1">
    <source>
        <dbReference type="Pfam" id="PF09995"/>
    </source>
</evidence>
<feature type="domain" description="ER-bound oxygenase mpaB/mpaB'/Rubber oxygenase catalytic" evidence="1">
    <location>
        <begin position="53"/>
        <end position="277"/>
    </location>
</feature>
<protein>
    <recommendedName>
        <fullName evidence="1">ER-bound oxygenase mpaB/mpaB'/Rubber oxygenase catalytic domain-containing protein</fullName>
    </recommendedName>
</protein>
<accession>A0A243QAR6</accession>
<dbReference type="EMBL" id="NGFO01000010">
    <property type="protein sequence ID" value="OUC78860.1"/>
    <property type="molecule type" value="Genomic_DNA"/>
</dbReference>
<name>A0A243QAR6_9ACTN</name>
<organism evidence="2 3">
    <name type="scientific">Gordonia lacunae</name>
    <dbReference type="NCBI Taxonomy" id="417102"/>
    <lineage>
        <taxon>Bacteria</taxon>
        <taxon>Bacillati</taxon>
        <taxon>Actinomycetota</taxon>
        <taxon>Actinomycetes</taxon>
        <taxon>Mycobacteriales</taxon>
        <taxon>Gordoniaceae</taxon>
        <taxon>Gordonia</taxon>
    </lineage>
</organism>
<dbReference type="OrthoDB" id="3422701at2"/>
<dbReference type="Proteomes" id="UP000194632">
    <property type="component" value="Unassembled WGS sequence"/>
</dbReference>
<proteinExistence type="predicted"/>